<keyword evidence="3" id="KW-1185">Reference proteome</keyword>
<comment type="caution">
    <text evidence="2">The sequence shown here is derived from an EMBL/GenBank/DDBJ whole genome shotgun (WGS) entry which is preliminary data.</text>
</comment>
<dbReference type="EMBL" id="RCZG01000008">
    <property type="protein sequence ID" value="TPG32496.1"/>
    <property type="molecule type" value="Genomic_DNA"/>
</dbReference>
<accession>A0A502E7M2</accession>
<dbReference type="InterPro" id="IPR036388">
    <property type="entry name" value="WH-like_DNA-bd_sf"/>
</dbReference>
<dbReference type="GO" id="GO:0003723">
    <property type="term" value="F:RNA binding"/>
    <property type="evidence" value="ECO:0007669"/>
    <property type="project" value="InterPro"/>
</dbReference>
<sequence>MIDQAKGILMMAHPISADAAFEIVRWRARSSTSNSCG</sequence>
<evidence type="ECO:0000313" key="2">
    <source>
        <dbReference type="EMBL" id="TPG32496.1"/>
    </source>
</evidence>
<dbReference type="Pfam" id="PF03861">
    <property type="entry name" value="ANTAR"/>
    <property type="match status" value="1"/>
</dbReference>
<evidence type="ECO:0000313" key="3">
    <source>
        <dbReference type="Proteomes" id="UP000320095"/>
    </source>
</evidence>
<organism evidence="2 3">
    <name type="scientific">Mycolicibacterium hodleri</name>
    <dbReference type="NCBI Taxonomy" id="49897"/>
    <lineage>
        <taxon>Bacteria</taxon>
        <taxon>Bacillati</taxon>
        <taxon>Actinomycetota</taxon>
        <taxon>Actinomycetes</taxon>
        <taxon>Mycobacteriales</taxon>
        <taxon>Mycobacteriaceae</taxon>
        <taxon>Mycolicibacterium</taxon>
    </lineage>
</organism>
<reference evidence="2 3" key="1">
    <citation type="journal article" date="2019" name="Environ. Microbiol.">
        <title>Species interactions and distinct microbial communities in high Arctic permafrost affected cryosols are associated with the CH4 and CO2 gas fluxes.</title>
        <authorList>
            <person name="Altshuler I."/>
            <person name="Hamel J."/>
            <person name="Turney S."/>
            <person name="Magnuson E."/>
            <person name="Levesque R."/>
            <person name="Greer C."/>
            <person name="Whyte L.G."/>
        </authorList>
    </citation>
    <scope>NUCLEOTIDE SEQUENCE [LARGE SCALE GENOMIC DNA]</scope>
    <source>
        <strain evidence="2 3">S5.20</strain>
    </source>
</reference>
<dbReference type="AlphaFoldDB" id="A0A502E7M2"/>
<dbReference type="RefSeq" id="WP_140694713.1">
    <property type="nucleotide sequence ID" value="NZ_RCZG01000008.1"/>
</dbReference>
<dbReference type="Gene3D" id="1.10.10.10">
    <property type="entry name" value="Winged helix-like DNA-binding domain superfamily/Winged helix DNA-binding domain"/>
    <property type="match status" value="1"/>
</dbReference>
<proteinExistence type="predicted"/>
<name>A0A502E7M2_9MYCO</name>
<evidence type="ECO:0000259" key="1">
    <source>
        <dbReference type="PROSITE" id="PS50921"/>
    </source>
</evidence>
<dbReference type="PROSITE" id="PS50921">
    <property type="entry name" value="ANTAR"/>
    <property type="match status" value="1"/>
</dbReference>
<protein>
    <submittedName>
        <fullName evidence="2">ANTAR domain-containing protein</fullName>
    </submittedName>
</protein>
<feature type="domain" description="ANTAR" evidence="1">
    <location>
        <begin position="1"/>
        <end position="37"/>
    </location>
</feature>
<dbReference type="Proteomes" id="UP000320095">
    <property type="component" value="Unassembled WGS sequence"/>
</dbReference>
<dbReference type="InterPro" id="IPR005561">
    <property type="entry name" value="ANTAR"/>
</dbReference>
<gene>
    <name evidence="2" type="ORF">EAH80_19720</name>
</gene>